<gene>
    <name evidence="1" type="ORF">BKA59DRAFT_512757</name>
</gene>
<protein>
    <submittedName>
        <fullName evidence="1">Uncharacterized protein</fullName>
    </submittedName>
</protein>
<dbReference type="AlphaFoldDB" id="A0A8K0RSS1"/>
<reference evidence="1" key="1">
    <citation type="journal article" date="2021" name="Nat. Commun.">
        <title>Genetic determinants of endophytism in the Arabidopsis root mycobiome.</title>
        <authorList>
            <person name="Mesny F."/>
            <person name="Miyauchi S."/>
            <person name="Thiergart T."/>
            <person name="Pickel B."/>
            <person name="Atanasova L."/>
            <person name="Karlsson M."/>
            <person name="Huettel B."/>
            <person name="Barry K.W."/>
            <person name="Haridas S."/>
            <person name="Chen C."/>
            <person name="Bauer D."/>
            <person name="Andreopoulos W."/>
            <person name="Pangilinan J."/>
            <person name="LaButti K."/>
            <person name="Riley R."/>
            <person name="Lipzen A."/>
            <person name="Clum A."/>
            <person name="Drula E."/>
            <person name="Henrissat B."/>
            <person name="Kohler A."/>
            <person name="Grigoriev I.V."/>
            <person name="Martin F.M."/>
            <person name="Hacquard S."/>
        </authorList>
    </citation>
    <scope>NUCLEOTIDE SEQUENCE</scope>
    <source>
        <strain evidence="1">MPI-SDFR-AT-0068</strain>
    </source>
</reference>
<dbReference type="EMBL" id="JAGPXF010000005">
    <property type="protein sequence ID" value="KAH7241227.1"/>
    <property type="molecule type" value="Genomic_DNA"/>
</dbReference>
<organism evidence="1 2">
    <name type="scientific">Fusarium tricinctum</name>
    <dbReference type="NCBI Taxonomy" id="61284"/>
    <lineage>
        <taxon>Eukaryota</taxon>
        <taxon>Fungi</taxon>
        <taxon>Dikarya</taxon>
        <taxon>Ascomycota</taxon>
        <taxon>Pezizomycotina</taxon>
        <taxon>Sordariomycetes</taxon>
        <taxon>Hypocreomycetidae</taxon>
        <taxon>Hypocreales</taxon>
        <taxon>Nectriaceae</taxon>
        <taxon>Fusarium</taxon>
        <taxon>Fusarium tricinctum species complex</taxon>
    </lineage>
</organism>
<accession>A0A8K0RSS1</accession>
<evidence type="ECO:0000313" key="1">
    <source>
        <dbReference type="EMBL" id="KAH7241227.1"/>
    </source>
</evidence>
<evidence type="ECO:0000313" key="2">
    <source>
        <dbReference type="Proteomes" id="UP000813427"/>
    </source>
</evidence>
<dbReference type="Proteomes" id="UP000813427">
    <property type="component" value="Unassembled WGS sequence"/>
</dbReference>
<dbReference type="Gene3D" id="2.180.10.10">
    <property type="entry name" value="RHS repeat-associated core"/>
    <property type="match status" value="1"/>
</dbReference>
<name>A0A8K0RSS1_9HYPO</name>
<dbReference type="NCBIfam" id="TIGR01643">
    <property type="entry name" value="YD_repeat_2x"/>
    <property type="match status" value="1"/>
</dbReference>
<dbReference type="InterPro" id="IPR006530">
    <property type="entry name" value="YD"/>
</dbReference>
<proteinExistence type="predicted"/>
<keyword evidence="2" id="KW-1185">Reference proteome</keyword>
<sequence length="168" mass="19081">MGRIVTHINAMGLSTKTCYGFGPARSSIEESRALGYLQLTILDVMGHEIKVVDNEDPTQPLSAEANRVLETKEYDCLSRMVQSTDILMLTTNYTYDALSRLINVIDPKGNITSYQSIRGCRSQPASVAKYPDSDDSFIDYIMLEEYTYNHVKLLCQTSSYQRTQCRRR</sequence>
<dbReference type="OrthoDB" id="442731at2759"/>
<comment type="caution">
    <text evidence="1">The sequence shown here is derived from an EMBL/GenBank/DDBJ whole genome shotgun (WGS) entry which is preliminary data.</text>
</comment>